<dbReference type="RefSeq" id="WP_057781429.1">
    <property type="nucleotide sequence ID" value="NZ_JAGGJQ010000010.1"/>
</dbReference>
<keyword evidence="4" id="KW-1185">Reference proteome</keyword>
<evidence type="ECO:0000313" key="3">
    <source>
        <dbReference type="Proteomes" id="UP001138672"/>
    </source>
</evidence>
<proteinExistence type="predicted"/>
<comment type="caution">
    <text evidence="1">The sequence shown here is derived from an EMBL/GenBank/DDBJ whole genome shotgun (WGS) entry which is preliminary data.</text>
</comment>
<reference evidence="1" key="1">
    <citation type="submission" date="2021-03" db="EMBL/GenBank/DDBJ databases">
        <title>Genomic Encyclopedia of Type Strains, Phase IV (KMG-IV): sequencing the most valuable type-strain genomes for metagenomic binning, comparative biology and taxonomic classification.</title>
        <authorList>
            <person name="Goeker M."/>
        </authorList>
    </citation>
    <scope>NUCLEOTIDE SEQUENCE</scope>
    <source>
        <strain evidence="1">DSM 15523</strain>
        <strain evidence="2 4">DSM 16476</strain>
    </source>
</reference>
<evidence type="ECO:0000313" key="1">
    <source>
        <dbReference type="EMBL" id="MBP1841286.1"/>
    </source>
</evidence>
<name>A0A9X0YMG6_9FLAO</name>
<dbReference type="EMBL" id="JAUSUU010000011">
    <property type="protein sequence ID" value="MDQ0336792.1"/>
    <property type="molecule type" value="Genomic_DNA"/>
</dbReference>
<accession>A0A9X0YMG6</accession>
<evidence type="ECO:0000313" key="4">
    <source>
        <dbReference type="Proteomes" id="UP001231587"/>
    </source>
</evidence>
<dbReference type="AlphaFoldDB" id="A0A9X0YMG6"/>
<dbReference type="Pfam" id="PF19777">
    <property type="entry name" value="DUF6263"/>
    <property type="match status" value="1"/>
</dbReference>
<gene>
    <name evidence="1" type="ORF">J2Z56_003218</name>
    <name evidence="2" type="ORF">J2Z57_003249</name>
</gene>
<dbReference type="OrthoDB" id="3034330at2"/>
<dbReference type="InterPro" id="IPR046230">
    <property type="entry name" value="DUF6263"/>
</dbReference>
<sequence>MKTIYTLILASFFLTACQNQQTDLALNLDKGETYKQVTSSKATITQSANGQDITMVMLMDASLSFLVTEIKDNVYHFDANFETITMSMQMPQGAMNFSSEKEDENDIMSSVFKAMTQKTFEVSMSKTGKIINIEDVDLVWNEAINSFDQLSAMQKGQLKAQLMKAYGAEALKGTIEMATAIYPETAVTTGDTWTINTDIESGMSAKMITEYEFVETKADYAVIKGQSTITTTDKKAYVSFNGIDMKYDLVGNMTLDLKVDQDTGWILEAHVNQNIEGDAFIKENAQMPNGLKIPMQMTNATHITN</sequence>
<dbReference type="Proteomes" id="UP001231587">
    <property type="component" value="Unassembled WGS sequence"/>
</dbReference>
<dbReference type="Proteomes" id="UP001138672">
    <property type="component" value="Unassembled WGS sequence"/>
</dbReference>
<organism evidence="1 3">
    <name type="scientific">Formosa algae</name>
    <dbReference type="NCBI Taxonomy" id="225843"/>
    <lineage>
        <taxon>Bacteria</taxon>
        <taxon>Pseudomonadati</taxon>
        <taxon>Bacteroidota</taxon>
        <taxon>Flavobacteriia</taxon>
        <taxon>Flavobacteriales</taxon>
        <taxon>Flavobacteriaceae</taxon>
        <taxon>Formosa</taxon>
    </lineage>
</organism>
<dbReference type="EMBL" id="JAGGJQ010000010">
    <property type="protein sequence ID" value="MBP1841286.1"/>
    <property type="molecule type" value="Genomic_DNA"/>
</dbReference>
<dbReference type="PROSITE" id="PS51257">
    <property type="entry name" value="PROKAR_LIPOPROTEIN"/>
    <property type="match status" value="1"/>
</dbReference>
<evidence type="ECO:0000313" key="2">
    <source>
        <dbReference type="EMBL" id="MDQ0336792.1"/>
    </source>
</evidence>
<protein>
    <submittedName>
        <fullName evidence="1">Uncharacterized protein YcfL</fullName>
    </submittedName>
</protein>